<dbReference type="EMBL" id="JACHEM010000016">
    <property type="protein sequence ID" value="MBB6438928.1"/>
    <property type="molecule type" value="Genomic_DNA"/>
</dbReference>
<evidence type="ECO:0000313" key="3">
    <source>
        <dbReference type="Proteomes" id="UP000540423"/>
    </source>
</evidence>
<comment type="caution">
    <text evidence="2">The sequence shown here is derived from an EMBL/GenBank/DDBJ whole genome shotgun (WGS) entry which is preliminary data.</text>
</comment>
<dbReference type="Proteomes" id="UP000540423">
    <property type="component" value="Unassembled WGS sequence"/>
</dbReference>
<protein>
    <submittedName>
        <fullName evidence="2">Uncharacterized protein</fullName>
    </submittedName>
</protein>
<evidence type="ECO:0000256" key="1">
    <source>
        <dbReference type="SAM" id="MobiDB-lite"/>
    </source>
</evidence>
<proteinExistence type="predicted"/>
<reference evidence="2 3" key="1">
    <citation type="submission" date="2020-08" db="EMBL/GenBank/DDBJ databases">
        <title>Genomic Encyclopedia of Type Strains, Phase IV (KMG-IV): sequencing the most valuable type-strain genomes for metagenomic binning, comparative biology and taxonomic classification.</title>
        <authorList>
            <person name="Goeker M."/>
        </authorList>
    </citation>
    <scope>NUCLEOTIDE SEQUENCE [LARGE SCALE GENOMIC DNA]</scope>
    <source>
        <strain evidence="2 3">DSM 40141</strain>
    </source>
</reference>
<feature type="region of interest" description="Disordered" evidence="1">
    <location>
        <begin position="1"/>
        <end position="20"/>
    </location>
</feature>
<dbReference type="RefSeq" id="WP_185035433.1">
    <property type="nucleotide sequence ID" value="NZ_BNBN01000006.1"/>
</dbReference>
<dbReference type="AlphaFoldDB" id="A0A7X0LRR5"/>
<keyword evidence="3" id="KW-1185">Reference proteome</keyword>
<organism evidence="2 3">
    <name type="scientific">Streptomyces candidus</name>
    <dbReference type="NCBI Taxonomy" id="67283"/>
    <lineage>
        <taxon>Bacteria</taxon>
        <taxon>Bacillati</taxon>
        <taxon>Actinomycetota</taxon>
        <taxon>Actinomycetes</taxon>
        <taxon>Kitasatosporales</taxon>
        <taxon>Streptomycetaceae</taxon>
        <taxon>Streptomyces</taxon>
    </lineage>
</organism>
<name>A0A7X0LRR5_9ACTN</name>
<gene>
    <name evidence="2" type="ORF">HNQ79_005440</name>
</gene>
<evidence type="ECO:0000313" key="2">
    <source>
        <dbReference type="EMBL" id="MBB6438928.1"/>
    </source>
</evidence>
<sequence>MKHDGHCPSPRGPGGRLRGDEEWFPQAYAALEALNARSPKPGGRCCRLPLLLGTWGRPRAHLAGRPGARRFPWLDDPDAFVAATAPFLTG</sequence>
<accession>A0A7X0LRR5</accession>